<dbReference type="EMBL" id="JAAAWN010000046">
    <property type="protein sequence ID" value="NDV93180.1"/>
    <property type="molecule type" value="Genomic_DNA"/>
</dbReference>
<gene>
    <name evidence="1" type="ORF">GTH32_18580</name>
</gene>
<sequence>MSNGINVTSQNQVVTGVDQFSNGLTTYLNELGLPESNVLVPVPERSRVINNLPEVINLVDVNQRTTSIYLSKFIAACGAGLFDAALNFIWDETVVNLRKKVARFDLEYFYDSVVTDENRRKKLRDEDDLVKLDEWELVRGCHLTGILSDIGFKHLDYIRDMRNWASAAHPNQNELTGFQLISWLETCIREVIGKEPEGPAIEIKRFLGSIRNNALTLPDAVPINAGIEHLPPDLGTSLLRTLFGMYTGKAADARLKNNIKLVCNAAWNISPDEVKYECGLKYATFASNGEIDRRDSAREFLDAVNGLPFLPSDTLAVEISEKINNLYAAHIGFNNFHNEPSHARVLDSYVSNTGIIPESVRKAYVRTVVMSKIGNGHGVSTMAESYYDNMLQKFGEHEIKEFVTLLMNTEFSSRVALSACRSNYKALVAYFLPRTTNQITQQALQMINQSTDQQLPNLGKDTRFKQLIGSYSLS</sequence>
<accession>A0A7X5RN38</accession>
<dbReference type="RefSeq" id="WP_163088604.1">
    <property type="nucleotide sequence ID" value="NZ_JAAAWN010000046.1"/>
</dbReference>
<dbReference type="AlphaFoldDB" id="A0A7X5RN38"/>
<name>A0A7X5RN38_9ALTE</name>
<evidence type="ECO:0000313" key="2">
    <source>
        <dbReference type="Proteomes" id="UP000470213"/>
    </source>
</evidence>
<evidence type="ECO:0000313" key="1">
    <source>
        <dbReference type="EMBL" id="NDV93180.1"/>
    </source>
</evidence>
<comment type="caution">
    <text evidence="1">The sequence shown here is derived from an EMBL/GenBank/DDBJ whole genome shotgun (WGS) entry which is preliminary data.</text>
</comment>
<organism evidence="1 2">
    <name type="scientific">Alteromonas profundi</name>
    <dbReference type="NCBI Taxonomy" id="2696062"/>
    <lineage>
        <taxon>Bacteria</taxon>
        <taxon>Pseudomonadati</taxon>
        <taxon>Pseudomonadota</taxon>
        <taxon>Gammaproteobacteria</taxon>
        <taxon>Alteromonadales</taxon>
        <taxon>Alteromonadaceae</taxon>
        <taxon>Alteromonas/Salinimonas group</taxon>
        <taxon>Alteromonas</taxon>
    </lineage>
</organism>
<protein>
    <submittedName>
        <fullName evidence="1">Uncharacterized protein</fullName>
    </submittedName>
</protein>
<reference evidence="1 2" key="1">
    <citation type="submission" date="2020-01" db="EMBL/GenBank/DDBJ databases">
        <authorList>
            <person name="Chen J."/>
            <person name="Zhu S."/>
            <person name="Yang J."/>
        </authorList>
    </citation>
    <scope>NUCLEOTIDE SEQUENCE [LARGE SCALE GENOMIC DNA]</scope>
    <source>
        <strain evidence="1 2">345S023</strain>
    </source>
</reference>
<proteinExistence type="predicted"/>
<keyword evidence="2" id="KW-1185">Reference proteome</keyword>
<dbReference type="Proteomes" id="UP000470213">
    <property type="component" value="Unassembled WGS sequence"/>
</dbReference>